<dbReference type="EMBL" id="CP036316">
    <property type="protein sequence ID" value="QDT65834.1"/>
    <property type="molecule type" value="Genomic_DNA"/>
</dbReference>
<keyword evidence="11" id="KW-1185">Reference proteome</keyword>
<feature type="domain" description="Multidrug resistance protein MdtA-like beta-barrel" evidence="8">
    <location>
        <begin position="245"/>
        <end position="305"/>
    </location>
</feature>
<dbReference type="PROSITE" id="PS51257">
    <property type="entry name" value="PROKAR_LIPOPROTEIN"/>
    <property type="match status" value="1"/>
</dbReference>
<sequence precursor="true">MTAIIRALPSGLALLAGLLFTSLTGCGSSSEAMAPQLPPPEVTIDQPIKETIQEFYEFTGRAEAVNTIDIRARVSGYLVARDFREGEMAEKDEVLFKIDPRPYQASLDAAKAELSAANAKVAEATARLSRYEKAREKGAIAQDEYDTAVAEKLTAEAAVQAANAKITEAELNLGFTDVIAPITGRMGAANVDVGNLISVAQGEGGTLATMVSVNPMHVIFDIDEMTLLSYQERNREQGRSTQTGNVRDWDIVIRVGMANEDGFPHKGLLDFVDNRINPATGTLRCRAVFDNKSNFLVDGMFVRVQAPAGDPHEVVLIEDRAIGTAQATKFVYVVDADNKAQSVTVKLGRSYGEYRVIESGLTGDENVIVNGLLRIRPGVTVNPSQAPPRQESDALEDAAKAATDTADDIDESRLKIEDDKAETEVVTE</sequence>
<dbReference type="InterPro" id="IPR058626">
    <property type="entry name" value="MdtA-like_b-barrel"/>
</dbReference>
<feature type="domain" description="Multidrug resistance protein MdtA-like alpha-helical hairpin" evidence="6">
    <location>
        <begin position="107"/>
        <end position="176"/>
    </location>
</feature>
<comment type="similarity">
    <text evidence="2">Belongs to the membrane fusion protein (MFP) (TC 8.A.1) family.</text>
</comment>
<dbReference type="InterPro" id="IPR058625">
    <property type="entry name" value="MdtA-like_BSH"/>
</dbReference>
<keyword evidence="3" id="KW-0175">Coiled coil</keyword>
<evidence type="ECO:0000259" key="7">
    <source>
        <dbReference type="Pfam" id="PF25917"/>
    </source>
</evidence>
<feature type="domain" description="Multidrug resistance protein MdtA-like barrel-sandwich hybrid" evidence="7">
    <location>
        <begin position="66"/>
        <end position="202"/>
    </location>
</feature>
<comment type="subcellular location">
    <subcellularLocation>
        <location evidence="1">Cell envelope</location>
    </subcellularLocation>
</comment>
<dbReference type="PANTHER" id="PTHR30158:SF10">
    <property type="entry name" value="CATION EFFLUX PUMP"/>
    <property type="match status" value="1"/>
</dbReference>
<dbReference type="Gene3D" id="2.40.30.170">
    <property type="match status" value="1"/>
</dbReference>
<feature type="compositionally biased region" description="Acidic residues" evidence="4">
    <location>
        <begin position="419"/>
        <end position="428"/>
    </location>
</feature>
<dbReference type="InterPro" id="IPR058624">
    <property type="entry name" value="MdtA-like_HH"/>
</dbReference>
<dbReference type="InterPro" id="IPR058627">
    <property type="entry name" value="MdtA-like_C"/>
</dbReference>
<name>A0A517TBU0_9PLAN</name>
<dbReference type="GO" id="GO:0046677">
    <property type="term" value="P:response to antibiotic"/>
    <property type="evidence" value="ECO:0007669"/>
    <property type="project" value="TreeGrafter"/>
</dbReference>
<dbReference type="Pfam" id="PF25944">
    <property type="entry name" value="Beta-barrel_RND"/>
    <property type="match status" value="1"/>
</dbReference>
<dbReference type="SUPFAM" id="SSF111369">
    <property type="entry name" value="HlyD-like secretion proteins"/>
    <property type="match status" value="1"/>
</dbReference>
<evidence type="ECO:0000259" key="8">
    <source>
        <dbReference type="Pfam" id="PF25944"/>
    </source>
</evidence>
<evidence type="ECO:0000313" key="11">
    <source>
        <dbReference type="Proteomes" id="UP000319976"/>
    </source>
</evidence>
<dbReference type="Gene3D" id="2.40.50.100">
    <property type="match status" value="1"/>
</dbReference>
<dbReference type="GO" id="GO:0005886">
    <property type="term" value="C:plasma membrane"/>
    <property type="evidence" value="ECO:0007669"/>
    <property type="project" value="TreeGrafter"/>
</dbReference>
<feature type="chain" id="PRO_5021861327" evidence="5">
    <location>
        <begin position="35"/>
        <end position="428"/>
    </location>
</feature>
<evidence type="ECO:0000259" key="6">
    <source>
        <dbReference type="Pfam" id="PF25876"/>
    </source>
</evidence>
<evidence type="ECO:0000256" key="4">
    <source>
        <dbReference type="SAM" id="MobiDB-lite"/>
    </source>
</evidence>
<dbReference type="Pfam" id="PF25917">
    <property type="entry name" value="BSH_RND"/>
    <property type="match status" value="1"/>
</dbReference>
<dbReference type="KEGG" id="chya:V22_30960"/>
<dbReference type="Pfam" id="PF25876">
    <property type="entry name" value="HH_MFP_RND"/>
    <property type="match status" value="1"/>
</dbReference>
<dbReference type="Pfam" id="PF25967">
    <property type="entry name" value="RND-MFP_C"/>
    <property type="match status" value="1"/>
</dbReference>
<evidence type="ECO:0000259" key="9">
    <source>
        <dbReference type="Pfam" id="PF25967"/>
    </source>
</evidence>
<feature type="signal peptide" evidence="5">
    <location>
        <begin position="1"/>
        <end position="34"/>
    </location>
</feature>
<feature type="coiled-coil region" evidence="3">
    <location>
        <begin position="107"/>
        <end position="172"/>
    </location>
</feature>
<dbReference type="OrthoDB" id="9816569at2"/>
<dbReference type="Gene3D" id="1.10.287.470">
    <property type="entry name" value="Helix hairpin bin"/>
    <property type="match status" value="1"/>
</dbReference>
<dbReference type="InterPro" id="IPR006143">
    <property type="entry name" value="RND_pump_MFP"/>
</dbReference>
<evidence type="ECO:0000256" key="5">
    <source>
        <dbReference type="SAM" id="SignalP"/>
    </source>
</evidence>
<evidence type="ECO:0000256" key="1">
    <source>
        <dbReference type="ARBA" id="ARBA00004196"/>
    </source>
</evidence>
<accession>A0A517TBU0</accession>
<protein>
    <submittedName>
        <fullName evidence="10">Efflux pump periplasmic linker BepF</fullName>
    </submittedName>
</protein>
<proteinExistence type="inferred from homology"/>
<evidence type="ECO:0000313" key="10">
    <source>
        <dbReference type="EMBL" id="QDT65834.1"/>
    </source>
</evidence>
<dbReference type="NCBIfam" id="TIGR01730">
    <property type="entry name" value="RND_mfp"/>
    <property type="match status" value="1"/>
</dbReference>
<dbReference type="RefSeq" id="WP_145264417.1">
    <property type="nucleotide sequence ID" value="NZ_CP036316.1"/>
</dbReference>
<gene>
    <name evidence="10" type="primary">bepF_1</name>
    <name evidence="10" type="ORF">V22_30960</name>
</gene>
<organism evidence="10 11">
    <name type="scientific">Calycomorphotria hydatis</name>
    <dbReference type="NCBI Taxonomy" id="2528027"/>
    <lineage>
        <taxon>Bacteria</taxon>
        <taxon>Pseudomonadati</taxon>
        <taxon>Planctomycetota</taxon>
        <taxon>Planctomycetia</taxon>
        <taxon>Planctomycetales</taxon>
        <taxon>Planctomycetaceae</taxon>
        <taxon>Calycomorphotria</taxon>
    </lineage>
</organism>
<dbReference type="AlphaFoldDB" id="A0A517TBU0"/>
<keyword evidence="5" id="KW-0732">Signal</keyword>
<feature type="domain" description="Multidrug resistance protein MdtA-like C-terminal permuted SH3" evidence="9">
    <location>
        <begin position="314"/>
        <end position="372"/>
    </location>
</feature>
<dbReference type="Proteomes" id="UP000319976">
    <property type="component" value="Chromosome"/>
</dbReference>
<evidence type="ECO:0000256" key="3">
    <source>
        <dbReference type="SAM" id="Coils"/>
    </source>
</evidence>
<dbReference type="PANTHER" id="PTHR30158">
    <property type="entry name" value="ACRA/E-RELATED COMPONENT OF DRUG EFFLUX TRANSPORTER"/>
    <property type="match status" value="1"/>
</dbReference>
<evidence type="ECO:0000256" key="2">
    <source>
        <dbReference type="ARBA" id="ARBA00009477"/>
    </source>
</evidence>
<dbReference type="GO" id="GO:0022857">
    <property type="term" value="F:transmembrane transporter activity"/>
    <property type="evidence" value="ECO:0007669"/>
    <property type="project" value="InterPro"/>
</dbReference>
<dbReference type="Gene3D" id="2.40.420.20">
    <property type="match status" value="1"/>
</dbReference>
<feature type="region of interest" description="Disordered" evidence="4">
    <location>
        <begin position="380"/>
        <end position="428"/>
    </location>
</feature>
<reference evidence="10 11" key="1">
    <citation type="submission" date="2019-02" db="EMBL/GenBank/DDBJ databases">
        <title>Deep-cultivation of Planctomycetes and their phenomic and genomic characterization uncovers novel biology.</title>
        <authorList>
            <person name="Wiegand S."/>
            <person name="Jogler M."/>
            <person name="Boedeker C."/>
            <person name="Pinto D."/>
            <person name="Vollmers J."/>
            <person name="Rivas-Marin E."/>
            <person name="Kohn T."/>
            <person name="Peeters S.H."/>
            <person name="Heuer A."/>
            <person name="Rast P."/>
            <person name="Oberbeckmann S."/>
            <person name="Bunk B."/>
            <person name="Jeske O."/>
            <person name="Meyerdierks A."/>
            <person name="Storesund J.E."/>
            <person name="Kallscheuer N."/>
            <person name="Luecker S."/>
            <person name="Lage O.M."/>
            <person name="Pohl T."/>
            <person name="Merkel B.J."/>
            <person name="Hornburger P."/>
            <person name="Mueller R.-W."/>
            <person name="Bruemmer F."/>
            <person name="Labrenz M."/>
            <person name="Spormann A.M."/>
            <person name="Op den Camp H."/>
            <person name="Overmann J."/>
            <person name="Amann R."/>
            <person name="Jetten M.S.M."/>
            <person name="Mascher T."/>
            <person name="Medema M.H."/>
            <person name="Devos D.P."/>
            <person name="Kaster A.-K."/>
            <person name="Ovreas L."/>
            <person name="Rohde M."/>
            <person name="Galperin M.Y."/>
            <person name="Jogler C."/>
        </authorList>
    </citation>
    <scope>NUCLEOTIDE SEQUENCE [LARGE SCALE GENOMIC DNA]</scope>
    <source>
        <strain evidence="10 11">V22</strain>
    </source>
</reference>